<accession>A0A1I6GQV5</accession>
<reference evidence="2" key="1">
    <citation type="submission" date="2016-10" db="EMBL/GenBank/DDBJ databases">
        <authorList>
            <person name="Varghese N."/>
            <person name="Submissions S."/>
        </authorList>
    </citation>
    <scope>NUCLEOTIDE SEQUENCE [LARGE SCALE GENOMIC DNA]</scope>
    <source>
        <strain evidence="2">DSM 26921</strain>
    </source>
</reference>
<evidence type="ECO:0000313" key="1">
    <source>
        <dbReference type="EMBL" id="SFR44612.1"/>
    </source>
</evidence>
<proteinExistence type="predicted"/>
<dbReference type="AlphaFoldDB" id="A0A1I6GQV5"/>
<protein>
    <submittedName>
        <fullName evidence="1">Uncharacterized protein</fullName>
    </submittedName>
</protein>
<dbReference type="RefSeq" id="WP_090215733.1">
    <property type="nucleotide sequence ID" value="NZ_FOYO01000001.1"/>
</dbReference>
<dbReference type="PROSITE" id="PS51257">
    <property type="entry name" value="PROKAR_LIPOPROTEIN"/>
    <property type="match status" value="1"/>
</dbReference>
<sequence>MRAFIIFAFLGLTACGRPLSEAETRFAAEFHGPALDASQVRIRQAPLLKLYSATYPAPPRTTCAQKLLPPPEGPTVSGAPGATVLFNTINVNPDFIARDYLPAYPDAALLLASMFLAHELVHVWQWQNRDVTGYHPLKAAREHQTQPNPYLFELANAAKFLDFGYEQQGAIASEYVCCAALAPKAPRTARLERLLKPHFALSAMTARLDQSRMLLPWKGVELDGICD</sequence>
<keyword evidence="2" id="KW-1185">Reference proteome</keyword>
<gene>
    <name evidence="1" type="ORF">SAMN04488002_1864</name>
</gene>
<dbReference type="OrthoDB" id="8686772at2"/>
<evidence type="ECO:0000313" key="2">
    <source>
        <dbReference type="Proteomes" id="UP000199658"/>
    </source>
</evidence>
<dbReference type="EMBL" id="FOYO01000001">
    <property type="protein sequence ID" value="SFR44612.1"/>
    <property type="molecule type" value="Genomic_DNA"/>
</dbReference>
<dbReference type="Proteomes" id="UP000199658">
    <property type="component" value="Unassembled WGS sequence"/>
</dbReference>
<name>A0A1I6GQV5_9RHOB</name>
<dbReference type="STRING" id="670154.SAMN04488002_1864"/>
<organism evidence="1 2">
    <name type="scientific">Litoreibacter janthinus</name>
    <dbReference type="NCBI Taxonomy" id="670154"/>
    <lineage>
        <taxon>Bacteria</taxon>
        <taxon>Pseudomonadati</taxon>
        <taxon>Pseudomonadota</taxon>
        <taxon>Alphaproteobacteria</taxon>
        <taxon>Rhodobacterales</taxon>
        <taxon>Roseobacteraceae</taxon>
        <taxon>Litoreibacter</taxon>
    </lineage>
</organism>